<keyword evidence="1" id="KW-0507">mRNA processing</keyword>
<dbReference type="Pfam" id="PF09750">
    <property type="entry name" value="DRY_EERY"/>
    <property type="match status" value="1"/>
</dbReference>
<dbReference type="PROSITE" id="PS50128">
    <property type="entry name" value="SURP"/>
    <property type="match status" value="2"/>
</dbReference>
<dbReference type="PANTHER" id="PTHR13161">
    <property type="entry name" value="SPLICING FACTOR SUPPRESSOR OF WHITE APRICOT"/>
    <property type="match status" value="1"/>
</dbReference>
<feature type="region of interest" description="Disordered" evidence="7">
    <location>
        <begin position="618"/>
        <end position="752"/>
    </location>
</feature>
<dbReference type="Proteomes" id="UP000092462">
    <property type="component" value="Unassembled WGS sequence"/>
</dbReference>
<organism evidence="9 10">
    <name type="scientific">Phlebotomus papatasi</name>
    <name type="common">Sandfly</name>
    <dbReference type="NCBI Taxonomy" id="29031"/>
    <lineage>
        <taxon>Eukaryota</taxon>
        <taxon>Metazoa</taxon>
        <taxon>Ecdysozoa</taxon>
        <taxon>Arthropoda</taxon>
        <taxon>Hexapoda</taxon>
        <taxon>Insecta</taxon>
        <taxon>Pterygota</taxon>
        <taxon>Neoptera</taxon>
        <taxon>Endopterygota</taxon>
        <taxon>Diptera</taxon>
        <taxon>Nematocera</taxon>
        <taxon>Psychodoidea</taxon>
        <taxon>Psychodidae</taxon>
        <taxon>Phlebotomus</taxon>
        <taxon>Phlebotomus</taxon>
    </lineage>
</organism>
<dbReference type="InterPro" id="IPR019147">
    <property type="entry name" value="SWAP_N_domain"/>
</dbReference>
<dbReference type="EMBL" id="AJVK01004263">
    <property type="status" value="NOT_ANNOTATED_CDS"/>
    <property type="molecule type" value="Genomic_DNA"/>
</dbReference>
<keyword evidence="3" id="KW-0694">RNA-binding</keyword>
<keyword evidence="5" id="KW-0804">Transcription</keyword>
<keyword evidence="10" id="KW-1185">Reference proteome</keyword>
<sequence>MASASGSGGASGHVESGILRKRSKFSPENQEELLVFGYQCHLFRDDEKAQFIDQGKHLIPWMNDNSIKIDRYDVRATLNDLKMYEAPPGGYTNRLDYLSAAEQKAEQLCEEERYYSLYHNEREEEYQQEEELKRLQTSSYAQVSFSYDNPPAAALPEKQPSVEEEEVDEEVFEPSANFPIPSDIELPPTVKLNAIIEKTARFIAMQGTQMEILIKTKQANNPQFEFLTQNGRFNRYYKFILTAIKDNRYPSPETDSGASNASGHVQSVSGEVARDASQSQKSQQKKALPVLKYKPSADCAYTQLISKITGAPLPSQGLEEAPVEITEVIPEPSSHSNGKPEVPQLQDNEKVDFRRKAESVEVKKISTGLMLAQCYNSESESDDDSNSRNSLFKLDLPVPPESLQHIIDKTAAYVAKNGKDFEDILRTKHDPRFSFLDESSEYHRYYIYKVTGSIYLPSSVNNGDSQAKQSSVPELSSNKAKETASEKEIDLLPKVMTPVCFSIRAKDDPPVPMKPVLPQEPSSDEEVPEKNGSQSDTREAVPEEKADSVDINRDLGINVEEILEMEEKKEAKRAEEKVRDKLAAAAREKLGLISKEKQLQLERKKKAMAFLTQIKTNATATAAVSGGIPQSQNLVGNGEREQENNSDSDVSIHSLPSTTTVSEMREKSRSRSRSKSRKRRTRSRSRTRSSSTRSRSRSRSRRRSPSVKRKKKKSKHEHGKKKSKRKSRSRSGSRERKHKKKSSKRRSEDRHR</sequence>
<feature type="region of interest" description="Disordered" evidence="7">
    <location>
        <begin position="504"/>
        <end position="553"/>
    </location>
</feature>
<proteinExistence type="predicted"/>
<evidence type="ECO:0000256" key="3">
    <source>
        <dbReference type="ARBA" id="ARBA00022884"/>
    </source>
</evidence>
<dbReference type="VEuPathDB" id="VectorBase:PPAPM1_010003"/>
<evidence type="ECO:0000256" key="7">
    <source>
        <dbReference type="SAM" id="MobiDB-lite"/>
    </source>
</evidence>
<evidence type="ECO:0000256" key="1">
    <source>
        <dbReference type="ARBA" id="ARBA00022664"/>
    </source>
</evidence>
<feature type="compositionally biased region" description="Basic residues" evidence="7">
    <location>
        <begin position="694"/>
        <end position="744"/>
    </location>
</feature>
<feature type="compositionally biased region" description="Polar residues" evidence="7">
    <location>
        <begin position="645"/>
        <end position="662"/>
    </location>
</feature>
<evidence type="ECO:0000259" key="8">
    <source>
        <dbReference type="PROSITE" id="PS50128"/>
    </source>
</evidence>
<keyword evidence="2" id="KW-0677">Repeat</keyword>
<accession>A0A1B0D972</accession>
<feature type="region of interest" description="Disordered" evidence="7">
    <location>
        <begin position="462"/>
        <end position="486"/>
    </location>
</feature>
<dbReference type="PANTHER" id="PTHR13161:SF15">
    <property type="entry name" value="SPLICING FACTOR, SUPPRESSOR OF WHITE-APRICOT HOMOLOG"/>
    <property type="match status" value="1"/>
</dbReference>
<dbReference type="Gene3D" id="1.10.10.790">
    <property type="entry name" value="Surp module"/>
    <property type="match status" value="2"/>
</dbReference>
<feature type="compositionally biased region" description="Polar residues" evidence="7">
    <location>
        <begin position="618"/>
        <end position="635"/>
    </location>
</feature>
<feature type="domain" description="SURP motif" evidence="8">
    <location>
        <begin position="195"/>
        <end position="237"/>
    </location>
</feature>
<dbReference type="InterPro" id="IPR040397">
    <property type="entry name" value="SWAP"/>
</dbReference>
<dbReference type="EMBL" id="AJVK01004262">
    <property type="status" value="NOT_ANNOTATED_CDS"/>
    <property type="molecule type" value="Genomic_DNA"/>
</dbReference>
<reference evidence="9" key="1">
    <citation type="submission" date="2022-08" db="UniProtKB">
        <authorList>
            <consortium name="EnsemblMetazoa"/>
        </authorList>
    </citation>
    <scope>IDENTIFICATION</scope>
    <source>
        <strain evidence="9">Israel</strain>
    </source>
</reference>
<feature type="compositionally biased region" description="Polar residues" evidence="7">
    <location>
        <begin position="462"/>
        <end position="478"/>
    </location>
</feature>
<evidence type="ECO:0000256" key="6">
    <source>
        <dbReference type="ARBA" id="ARBA00023187"/>
    </source>
</evidence>
<evidence type="ECO:0000256" key="4">
    <source>
        <dbReference type="ARBA" id="ARBA00023015"/>
    </source>
</evidence>
<feature type="compositionally biased region" description="Basic and acidic residues" evidence="7">
    <location>
        <begin position="536"/>
        <end position="553"/>
    </location>
</feature>
<protein>
    <recommendedName>
        <fullName evidence="8">SURP motif domain-containing protein</fullName>
    </recommendedName>
</protein>
<evidence type="ECO:0000313" key="9">
    <source>
        <dbReference type="EnsemblMetazoa" id="PPAI004184-PA"/>
    </source>
</evidence>
<dbReference type="Pfam" id="PF01805">
    <property type="entry name" value="Surp"/>
    <property type="match status" value="2"/>
</dbReference>
<evidence type="ECO:0000313" key="10">
    <source>
        <dbReference type="Proteomes" id="UP000092462"/>
    </source>
</evidence>
<dbReference type="EnsemblMetazoa" id="PPAI004184-RA">
    <property type="protein sequence ID" value="PPAI004184-PA"/>
    <property type="gene ID" value="PPAI004184"/>
</dbReference>
<dbReference type="SMART" id="SM00648">
    <property type="entry name" value="SWAP"/>
    <property type="match status" value="2"/>
</dbReference>
<feature type="compositionally biased region" description="Polar residues" evidence="7">
    <location>
        <begin position="253"/>
        <end position="269"/>
    </location>
</feature>
<dbReference type="GO" id="GO:0003723">
    <property type="term" value="F:RNA binding"/>
    <property type="evidence" value="ECO:0007669"/>
    <property type="project" value="UniProtKB-KW"/>
</dbReference>
<evidence type="ECO:0000256" key="2">
    <source>
        <dbReference type="ARBA" id="ARBA00022737"/>
    </source>
</evidence>
<feature type="domain" description="SURP motif" evidence="8">
    <location>
        <begin position="406"/>
        <end position="446"/>
    </location>
</feature>
<dbReference type="GO" id="GO:0000395">
    <property type="term" value="P:mRNA 5'-splice site recognition"/>
    <property type="evidence" value="ECO:0007669"/>
    <property type="project" value="TreeGrafter"/>
</dbReference>
<dbReference type="InterPro" id="IPR000061">
    <property type="entry name" value="Surp"/>
</dbReference>
<evidence type="ECO:0000256" key="5">
    <source>
        <dbReference type="ARBA" id="ARBA00023163"/>
    </source>
</evidence>
<dbReference type="SMART" id="SM01141">
    <property type="entry name" value="DRY_EERY"/>
    <property type="match status" value="1"/>
</dbReference>
<dbReference type="VEuPathDB" id="VectorBase:PPAI004184"/>
<dbReference type="SUPFAM" id="SSF109905">
    <property type="entry name" value="Surp module (SWAP domain)"/>
    <property type="match status" value="2"/>
</dbReference>
<feature type="compositionally biased region" description="Basic residues" evidence="7">
    <location>
        <begin position="670"/>
        <end position="687"/>
    </location>
</feature>
<dbReference type="InterPro" id="IPR035967">
    <property type="entry name" value="SWAP/Surp_sf"/>
</dbReference>
<feature type="region of interest" description="Disordered" evidence="7">
    <location>
        <begin position="248"/>
        <end position="288"/>
    </location>
</feature>
<feature type="compositionally biased region" description="Low complexity" evidence="7">
    <location>
        <begin position="277"/>
        <end position="286"/>
    </location>
</feature>
<dbReference type="AlphaFoldDB" id="A0A1B0D972"/>
<name>A0A1B0D972_PHLPP</name>
<keyword evidence="6" id="KW-0508">mRNA splicing</keyword>
<keyword evidence="4" id="KW-0805">Transcription regulation</keyword>